<feature type="domain" description="YjeF N-terminal" evidence="12">
    <location>
        <begin position="587"/>
        <end position="793"/>
    </location>
</feature>
<dbReference type="AlphaFoldDB" id="A0A5N5QJ69"/>
<name>A0A5N5QJ69_9AGAM</name>
<evidence type="ECO:0000259" key="12">
    <source>
        <dbReference type="PROSITE" id="PS51385"/>
    </source>
</evidence>
<evidence type="ECO:0000256" key="7">
    <source>
        <dbReference type="ARBA" id="ARBA00022989"/>
    </source>
</evidence>
<comment type="caution">
    <text evidence="13">The sequence shown here is derived from an EMBL/GenBank/DDBJ whole genome shotgun (WGS) entry which is preliminary data.</text>
</comment>
<keyword evidence="5 10" id="KW-0812">Transmembrane</keyword>
<feature type="transmembrane region" description="Helical" evidence="10">
    <location>
        <begin position="259"/>
        <end position="280"/>
    </location>
</feature>
<dbReference type="GO" id="GO:0006506">
    <property type="term" value="P:GPI anchor biosynthetic process"/>
    <property type="evidence" value="ECO:0007669"/>
    <property type="project" value="TreeGrafter"/>
</dbReference>
<dbReference type="EMBL" id="SSOP01000088">
    <property type="protein sequence ID" value="KAB5591795.1"/>
    <property type="molecule type" value="Genomic_DNA"/>
</dbReference>
<evidence type="ECO:0000256" key="4">
    <source>
        <dbReference type="ARBA" id="ARBA00022679"/>
    </source>
</evidence>
<dbReference type="PANTHER" id="PTHR22760">
    <property type="entry name" value="GLYCOSYLTRANSFERASE"/>
    <property type="match status" value="1"/>
</dbReference>
<keyword evidence="4" id="KW-0808">Transferase</keyword>
<keyword evidence="3 10" id="KW-0328">Glycosyltransferase</keyword>
<protein>
    <recommendedName>
        <fullName evidence="10">Mannosyltransferase</fullName>
        <ecNumber evidence="10">2.4.1.-</ecNumber>
    </recommendedName>
</protein>
<dbReference type="SUPFAM" id="SSF64153">
    <property type="entry name" value="YjeF N-terminal domain-like"/>
    <property type="match status" value="1"/>
</dbReference>
<keyword evidence="14" id="KW-1185">Reference proteome</keyword>
<accession>A0A5N5QJ69</accession>
<dbReference type="Gene3D" id="3.40.50.10260">
    <property type="entry name" value="YjeF N-terminal domain"/>
    <property type="match status" value="1"/>
</dbReference>
<feature type="transmembrane region" description="Helical" evidence="10">
    <location>
        <begin position="208"/>
        <end position="231"/>
    </location>
</feature>
<comment type="function">
    <text evidence="9">Mannosyltransferase involved in glycosylphosphatidylinositol-anchor biosynthesis. Transfers the third mannose to Man2-GlcN-acyl-PI during GPI precursor assembly.</text>
</comment>
<dbReference type="InterPro" id="IPR004443">
    <property type="entry name" value="YjeF_N_dom"/>
</dbReference>
<sequence>MSRPPPAYILLVLFVRLLIVFSTRGFFQPDEYFQALEPAYRAVFGSGHLTWEWTANPPIRSFIYPSLFVPPYALVKVMHLQDTQLLIWAPKLVQAVFAALGDLALYRLASSLLTEAHGKVALFLSLISPFNTLALTRTLANSTETSLTVLALSYWPYSTFQSRSRTRLALGLAAFSCMVRPTAAILWTFLGLELLWRSRSSRNQLINLVFDVSIIGFAAAATIIAVDTMYYGTLVFTPLSFLKTNLVSGIAQFYGANAFHYYLTQGLPIILGPALPFAVLGVRKHFRDEATTPGHRSPTRVLSLLMGLVGWTIAVYSLLTHKEWRFIHPVLPILHIFAADYLVDNVSASLTPNHSQETARAKPITRFPIRSSHLLYMIVTSVPLDLYLIRWHGSAQIAATRYIHDLGMHEDRVRSVGVLMPCHSIPWQAYFHLTRLDTAGHRIWALGCEPPLGLNTKERAGYTSQTDVFFNTLGALGYFERYFPPSVDETFPPAPVPFTTPGSSPPERGWNHTWPSHLIMFGALEKQQARDGSTATVKEKLEGLGYRVIWRAGNGWEEDERRRGGTVIWEWTGLHQLGRGCVLTVVLMQIDEELMSAAGAFSLDQLMELAGLSCAQALAKVYDNKKYPRVLGGDGLVAARHLTDGVHAQGKHKHNPCATHLTFCVQPGSKDIYKRLASQCSNLSIPSSHELSELNTSYDVVLDAIFGFSFKPPARAPFDAALRLIGESALPIVSVDIPSGWDVDRGPQQLQLQDDTEARLGALVLRPQVLAAASSRRAQAWFLLAAMPFYVRNPTAMRDDCDRQMVVINDKLPPPPPYHTGARHPHPHPHPQAQLAPPPFRTRRACRSLVQLPQHVLLQIVYATCPDDIPPDRLRRRLYWVAMYLRLTSRALYTGESSAQRETKIDGLMAASMHLLRSTYLPLYIQLIKPPYSSDPFPLTAPSSSSSLSLQSAQRETAILDKFLALKICDDVRADETQLHLGSDDAFTDVFELMQPRSRVEDLVRVFGTQVGVVCVQEDGAGSVSARRARATKLPFETLSVNFSPRKVSDRANYWHANIAQVSLVQTDHTRRKRTLVEIQRTKSERLEVSAKRLIRALIANGIVPEPCT</sequence>
<feature type="transmembrane region" description="Helical" evidence="10">
    <location>
        <begin position="7"/>
        <end position="27"/>
    </location>
</feature>
<keyword evidence="8 10" id="KW-0472">Membrane</keyword>
<reference evidence="13 14" key="1">
    <citation type="journal article" date="2019" name="Fungal Biol. Biotechnol.">
        <title>Draft genome sequence of fastidious pathogen Ceratobasidium theobromae, which causes vascular-streak dieback in Theobroma cacao.</title>
        <authorList>
            <person name="Ali S.S."/>
            <person name="Asman A."/>
            <person name="Shao J."/>
            <person name="Firmansyah A.P."/>
            <person name="Susilo A.W."/>
            <person name="Rosmana A."/>
            <person name="McMahon P."/>
            <person name="Junaid M."/>
            <person name="Guest D."/>
            <person name="Kheng T.Y."/>
            <person name="Meinhardt L.W."/>
            <person name="Bailey B.A."/>
        </authorList>
    </citation>
    <scope>NUCLEOTIDE SEQUENCE [LARGE SCALE GENOMIC DNA]</scope>
    <source>
        <strain evidence="13 14">CT2</strain>
    </source>
</reference>
<evidence type="ECO:0000256" key="9">
    <source>
        <dbReference type="ARBA" id="ARBA00024708"/>
    </source>
</evidence>
<comment type="subcellular location">
    <subcellularLocation>
        <location evidence="1 10">Endoplasmic reticulum membrane</location>
        <topology evidence="1 10">Multi-pass membrane protein</topology>
    </subcellularLocation>
</comment>
<keyword evidence="7 10" id="KW-1133">Transmembrane helix</keyword>
<dbReference type="Pfam" id="PF03901">
    <property type="entry name" value="Glyco_transf_22"/>
    <property type="match status" value="1"/>
</dbReference>
<dbReference type="InterPro" id="IPR005599">
    <property type="entry name" value="GPI_mannosylTrfase"/>
</dbReference>
<evidence type="ECO:0000256" key="10">
    <source>
        <dbReference type="RuleBase" id="RU363075"/>
    </source>
</evidence>
<organism evidence="13 14">
    <name type="scientific">Ceratobasidium theobromae</name>
    <dbReference type="NCBI Taxonomy" id="1582974"/>
    <lineage>
        <taxon>Eukaryota</taxon>
        <taxon>Fungi</taxon>
        <taxon>Dikarya</taxon>
        <taxon>Basidiomycota</taxon>
        <taxon>Agaricomycotina</taxon>
        <taxon>Agaricomycetes</taxon>
        <taxon>Cantharellales</taxon>
        <taxon>Ceratobasidiaceae</taxon>
        <taxon>Ceratobasidium</taxon>
    </lineage>
</organism>
<dbReference type="EC" id="2.4.1.-" evidence="10"/>
<dbReference type="Pfam" id="PF03853">
    <property type="entry name" value="YjeF_N"/>
    <property type="match status" value="1"/>
</dbReference>
<keyword evidence="6 10" id="KW-0256">Endoplasmic reticulum</keyword>
<proteinExistence type="inferred from homology"/>
<evidence type="ECO:0000256" key="2">
    <source>
        <dbReference type="ARBA" id="ARBA00006065"/>
    </source>
</evidence>
<dbReference type="GO" id="GO:0005789">
    <property type="term" value="C:endoplasmic reticulum membrane"/>
    <property type="evidence" value="ECO:0007669"/>
    <property type="project" value="UniProtKB-SubCell"/>
</dbReference>
<evidence type="ECO:0000256" key="8">
    <source>
        <dbReference type="ARBA" id="ARBA00023136"/>
    </source>
</evidence>
<dbReference type="PROSITE" id="PS51385">
    <property type="entry name" value="YJEF_N"/>
    <property type="match status" value="1"/>
</dbReference>
<evidence type="ECO:0000313" key="13">
    <source>
        <dbReference type="EMBL" id="KAB5591795.1"/>
    </source>
</evidence>
<evidence type="ECO:0000256" key="1">
    <source>
        <dbReference type="ARBA" id="ARBA00004477"/>
    </source>
</evidence>
<evidence type="ECO:0000256" key="5">
    <source>
        <dbReference type="ARBA" id="ARBA00022692"/>
    </source>
</evidence>
<gene>
    <name evidence="13" type="ORF">CTheo_4741</name>
</gene>
<feature type="transmembrane region" description="Helical" evidence="10">
    <location>
        <begin position="301"/>
        <end position="319"/>
    </location>
</feature>
<feature type="transmembrane region" description="Helical" evidence="10">
    <location>
        <begin position="168"/>
        <end position="196"/>
    </location>
</feature>
<dbReference type="GO" id="GO:0000026">
    <property type="term" value="F:alpha-1,2-mannosyltransferase activity"/>
    <property type="evidence" value="ECO:0007669"/>
    <property type="project" value="TreeGrafter"/>
</dbReference>
<evidence type="ECO:0000256" key="11">
    <source>
        <dbReference type="SAM" id="MobiDB-lite"/>
    </source>
</evidence>
<dbReference type="Proteomes" id="UP000383932">
    <property type="component" value="Unassembled WGS sequence"/>
</dbReference>
<evidence type="ECO:0000256" key="3">
    <source>
        <dbReference type="ARBA" id="ARBA00022676"/>
    </source>
</evidence>
<comment type="similarity">
    <text evidence="2">Belongs to the glycosyltransferase 22 family. PIGB subfamily.</text>
</comment>
<dbReference type="InterPro" id="IPR036652">
    <property type="entry name" value="YjeF_N_dom_sf"/>
</dbReference>
<evidence type="ECO:0000256" key="6">
    <source>
        <dbReference type="ARBA" id="ARBA00022824"/>
    </source>
</evidence>
<feature type="region of interest" description="Disordered" evidence="11">
    <location>
        <begin position="814"/>
        <end position="836"/>
    </location>
</feature>
<dbReference type="PANTHER" id="PTHR22760:SF4">
    <property type="entry name" value="GPI MANNOSYLTRANSFERASE 3"/>
    <property type="match status" value="1"/>
</dbReference>
<evidence type="ECO:0000313" key="14">
    <source>
        <dbReference type="Proteomes" id="UP000383932"/>
    </source>
</evidence>
<dbReference type="OrthoDB" id="416834at2759"/>